<dbReference type="GO" id="GO:0006435">
    <property type="term" value="P:threonyl-tRNA aminoacylation"/>
    <property type="evidence" value="ECO:0007669"/>
    <property type="project" value="UniProtKB-UniRule"/>
</dbReference>
<comment type="subunit">
    <text evidence="13">Homodimer.</text>
</comment>
<dbReference type="InterPro" id="IPR012947">
    <property type="entry name" value="tRNA_SAD"/>
</dbReference>
<dbReference type="InterPro" id="IPR045864">
    <property type="entry name" value="aa-tRNA-synth_II/BPL/LPL"/>
</dbReference>
<dbReference type="FunFam" id="3.30.54.20:FF:000002">
    <property type="entry name" value="Threonine--tRNA ligase"/>
    <property type="match status" value="1"/>
</dbReference>
<dbReference type="Gene3D" id="3.30.54.20">
    <property type="match status" value="1"/>
</dbReference>
<evidence type="ECO:0000256" key="6">
    <source>
        <dbReference type="ARBA" id="ARBA00022741"/>
    </source>
</evidence>
<evidence type="ECO:0000256" key="1">
    <source>
        <dbReference type="ARBA" id="ARBA00008226"/>
    </source>
</evidence>
<dbReference type="PANTHER" id="PTHR11451:SF44">
    <property type="entry name" value="THREONINE--TRNA LIGASE, CHLOROPLASTIC_MITOCHONDRIAL 2"/>
    <property type="match status" value="1"/>
</dbReference>
<evidence type="ECO:0000256" key="8">
    <source>
        <dbReference type="ARBA" id="ARBA00022840"/>
    </source>
</evidence>
<dbReference type="Pfam" id="PF03129">
    <property type="entry name" value="HGTP_anticodon"/>
    <property type="match status" value="1"/>
</dbReference>
<dbReference type="FunFam" id="3.30.930.10:FF:000002">
    <property type="entry name" value="Threonine--tRNA ligase"/>
    <property type="match status" value="1"/>
</dbReference>
<proteinExistence type="inferred from homology"/>
<dbReference type="Gene3D" id="3.40.50.800">
    <property type="entry name" value="Anticodon-binding domain"/>
    <property type="match status" value="1"/>
</dbReference>
<dbReference type="FunFam" id="3.40.50.800:FF:000001">
    <property type="entry name" value="Threonine--tRNA ligase"/>
    <property type="match status" value="1"/>
</dbReference>
<keyword evidence="10 13" id="KW-0648">Protein biosynthesis</keyword>
<dbReference type="EMBL" id="CP116968">
    <property type="protein sequence ID" value="WNM64200.1"/>
    <property type="molecule type" value="Genomic_DNA"/>
</dbReference>
<dbReference type="CDD" id="cd00771">
    <property type="entry name" value="ThrRS_core"/>
    <property type="match status" value="1"/>
</dbReference>
<dbReference type="Gene3D" id="3.30.930.10">
    <property type="entry name" value="Bira Bifunctional Protein, Domain 2"/>
    <property type="match status" value="1"/>
</dbReference>
<keyword evidence="3 13" id="KW-0820">tRNA-binding</keyword>
<evidence type="ECO:0000313" key="16">
    <source>
        <dbReference type="Proteomes" id="UP001302494"/>
    </source>
</evidence>
<dbReference type="KEGG" id="nneo:PQG83_15695"/>
<dbReference type="GO" id="GO:0005524">
    <property type="term" value="F:ATP binding"/>
    <property type="evidence" value="ECO:0007669"/>
    <property type="project" value="UniProtKB-UniRule"/>
</dbReference>
<dbReference type="SUPFAM" id="SSF55186">
    <property type="entry name" value="ThrRS/AlaRS common domain"/>
    <property type="match status" value="1"/>
</dbReference>
<keyword evidence="4 13" id="KW-0436">Ligase</keyword>
<dbReference type="InterPro" id="IPR002320">
    <property type="entry name" value="Thr-tRNA-ligase_IIa"/>
</dbReference>
<organism evidence="15 16">
    <name type="scientific">Candidatus Nitrospira neomarina</name>
    <dbReference type="NCBI Taxonomy" id="3020899"/>
    <lineage>
        <taxon>Bacteria</taxon>
        <taxon>Pseudomonadati</taxon>
        <taxon>Nitrospirota</taxon>
        <taxon>Nitrospiria</taxon>
        <taxon>Nitrospirales</taxon>
        <taxon>Nitrospiraceae</taxon>
        <taxon>Nitrospira</taxon>
    </lineage>
</organism>
<dbReference type="PANTHER" id="PTHR11451">
    <property type="entry name" value="THREONINE-TRNA LIGASE"/>
    <property type="match status" value="1"/>
</dbReference>
<evidence type="ECO:0000256" key="9">
    <source>
        <dbReference type="ARBA" id="ARBA00022884"/>
    </source>
</evidence>
<evidence type="ECO:0000256" key="4">
    <source>
        <dbReference type="ARBA" id="ARBA00022598"/>
    </source>
</evidence>
<keyword evidence="5 13" id="KW-0479">Metal-binding</keyword>
<dbReference type="InterPro" id="IPR036621">
    <property type="entry name" value="Anticodon-bd_dom_sf"/>
</dbReference>
<dbReference type="Pfam" id="PF07973">
    <property type="entry name" value="tRNA_SAD"/>
    <property type="match status" value="1"/>
</dbReference>
<feature type="binding site" evidence="13">
    <location>
        <position position="452"/>
    </location>
    <ligand>
        <name>Zn(2+)</name>
        <dbReference type="ChEBI" id="CHEBI:29105"/>
        <note>catalytic</note>
    </ligand>
</feature>
<keyword evidence="11 13" id="KW-0030">Aminoacyl-tRNA synthetase</keyword>
<dbReference type="CDD" id="cd00860">
    <property type="entry name" value="ThrRS_anticodon"/>
    <property type="match status" value="1"/>
</dbReference>
<keyword evidence="9 13" id="KW-0694">RNA-binding</keyword>
<feature type="binding site" evidence="13">
    <location>
        <position position="275"/>
    </location>
    <ligand>
        <name>Zn(2+)</name>
        <dbReference type="ChEBI" id="CHEBI:29105"/>
        <note>catalytic</note>
    </ligand>
</feature>
<gene>
    <name evidence="13 15" type="primary">thrS</name>
    <name evidence="15" type="ORF">PQG83_15695</name>
</gene>
<evidence type="ECO:0000256" key="12">
    <source>
        <dbReference type="ARBA" id="ARBA00049515"/>
    </source>
</evidence>
<feature type="binding site" evidence="13">
    <location>
        <position position="326"/>
    </location>
    <ligand>
        <name>Zn(2+)</name>
        <dbReference type="ChEBI" id="CHEBI:29105"/>
        <note>catalytic</note>
    </ligand>
</feature>
<dbReference type="GO" id="GO:0004829">
    <property type="term" value="F:threonine-tRNA ligase activity"/>
    <property type="evidence" value="ECO:0007669"/>
    <property type="project" value="UniProtKB-UniRule"/>
</dbReference>
<keyword evidence="16" id="KW-1185">Reference proteome</keyword>
<evidence type="ECO:0000259" key="14">
    <source>
        <dbReference type="PROSITE" id="PS50862"/>
    </source>
</evidence>
<keyword evidence="2 13" id="KW-0963">Cytoplasm</keyword>
<keyword evidence="8 13" id="KW-0067">ATP-binding</keyword>
<dbReference type="InterPro" id="IPR018163">
    <property type="entry name" value="Thr/Ala-tRNA-synth_IIc_edit"/>
</dbReference>
<evidence type="ECO:0000313" key="15">
    <source>
        <dbReference type="EMBL" id="WNM64200.1"/>
    </source>
</evidence>
<dbReference type="Proteomes" id="UP001302494">
    <property type="component" value="Chromosome"/>
</dbReference>
<keyword evidence="6 13" id="KW-0547">Nucleotide-binding</keyword>
<evidence type="ECO:0000256" key="11">
    <source>
        <dbReference type="ARBA" id="ARBA00023146"/>
    </source>
</evidence>
<dbReference type="PROSITE" id="PS50862">
    <property type="entry name" value="AA_TRNA_LIGASE_II"/>
    <property type="match status" value="1"/>
</dbReference>
<dbReference type="NCBIfam" id="TIGR00418">
    <property type="entry name" value="thrS"/>
    <property type="match status" value="1"/>
</dbReference>
<dbReference type="Gene3D" id="3.30.980.10">
    <property type="entry name" value="Threonyl-trna Synthetase, Chain A, domain 2"/>
    <property type="match status" value="1"/>
</dbReference>
<dbReference type="Pfam" id="PF00587">
    <property type="entry name" value="tRNA-synt_2b"/>
    <property type="match status" value="1"/>
</dbReference>
<dbReference type="InterPro" id="IPR033728">
    <property type="entry name" value="ThrRS_core"/>
</dbReference>
<name>A0AA96JYP5_9BACT</name>
<dbReference type="PRINTS" id="PR01047">
    <property type="entry name" value="TRNASYNTHTHR"/>
</dbReference>
<dbReference type="InterPro" id="IPR047246">
    <property type="entry name" value="ThrRS_anticodon"/>
</dbReference>
<dbReference type="HAMAP" id="MF_00184">
    <property type="entry name" value="Thr_tRNA_synth"/>
    <property type="match status" value="1"/>
</dbReference>
<evidence type="ECO:0000256" key="10">
    <source>
        <dbReference type="ARBA" id="ARBA00022917"/>
    </source>
</evidence>
<evidence type="ECO:0000256" key="7">
    <source>
        <dbReference type="ARBA" id="ARBA00022833"/>
    </source>
</evidence>
<dbReference type="SUPFAM" id="SSF52954">
    <property type="entry name" value="Class II aaRS ABD-related"/>
    <property type="match status" value="1"/>
</dbReference>
<dbReference type="FunFam" id="3.30.980.10:FF:000005">
    <property type="entry name" value="Threonyl-tRNA synthetase, mitochondrial"/>
    <property type="match status" value="1"/>
</dbReference>
<feature type="domain" description="Aminoacyl-transfer RNA synthetases class-II family profile" evidence="14">
    <location>
        <begin position="182"/>
        <end position="475"/>
    </location>
</feature>
<dbReference type="InterPro" id="IPR002314">
    <property type="entry name" value="aa-tRNA-synt_IIb"/>
</dbReference>
<dbReference type="GO" id="GO:0005737">
    <property type="term" value="C:cytoplasm"/>
    <property type="evidence" value="ECO:0007669"/>
    <property type="project" value="UniProtKB-SubCell"/>
</dbReference>
<keyword evidence="7 13" id="KW-0862">Zinc</keyword>
<dbReference type="EC" id="6.1.1.3" evidence="13"/>
<comment type="cofactor">
    <cofactor evidence="13">
        <name>Zn(2+)</name>
        <dbReference type="ChEBI" id="CHEBI:29105"/>
    </cofactor>
    <text evidence="13">Binds 1 zinc ion per subunit.</text>
</comment>
<reference evidence="15 16" key="1">
    <citation type="submission" date="2023-01" db="EMBL/GenBank/DDBJ databases">
        <title>Cultivation and genomic characterization of new, ubiquitous marine nitrite-oxidizing bacteria from the Nitrospirales.</title>
        <authorList>
            <person name="Mueller A.J."/>
            <person name="Daebeler A."/>
            <person name="Herbold C.W."/>
            <person name="Kirkegaard R.H."/>
            <person name="Daims H."/>
        </authorList>
    </citation>
    <scope>NUCLEOTIDE SEQUENCE [LARGE SCALE GENOMIC DNA]</scope>
    <source>
        <strain evidence="15 16">DK</strain>
    </source>
</reference>
<evidence type="ECO:0000256" key="5">
    <source>
        <dbReference type="ARBA" id="ARBA00022723"/>
    </source>
</evidence>
<dbReference type="SMART" id="SM00863">
    <property type="entry name" value="tRNA_SAD"/>
    <property type="match status" value="1"/>
</dbReference>
<dbReference type="GO" id="GO:0046872">
    <property type="term" value="F:metal ion binding"/>
    <property type="evidence" value="ECO:0007669"/>
    <property type="project" value="UniProtKB-KW"/>
</dbReference>
<evidence type="ECO:0000256" key="3">
    <source>
        <dbReference type="ARBA" id="ARBA00022555"/>
    </source>
</evidence>
<dbReference type="GO" id="GO:0000049">
    <property type="term" value="F:tRNA binding"/>
    <property type="evidence" value="ECO:0007669"/>
    <property type="project" value="UniProtKB-KW"/>
</dbReference>
<comment type="catalytic activity">
    <reaction evidence="12 13">
        <text>tRNA(Thr) + L-threonine + ATP = L-threonyl-tRNA(Thr) + AMP + diphosphate + H(+)</text>
        <dbReference type="Rhea" id="RHEA:24624"/>
        <dbReference type="Rhea" id="RHEA-COMP:9670"/>
        <dbReference type="Rhea" id="RHEA-COMP:9704"/>
        <dbReference type="ChEBI" id="CHEBI:15378"/>
        <dbReference type="ChEBI" id="CHEBI:30616"/>
        <dbReference type="ChEBI" id="CHEBI:33019"/>
        <dbReference type="ChEBI" id="CHEBI:57926"/>
        <dbReference type="ChEBI" id="CHEBI:78442"/>
        <dbReference type="ChEBI" id="CHEBI:78534"/>
        <dbReference type="ChEBI" id="CHEBI:456215"/>
        <dbReference type="EC" id="6.1.1.3"/>
    </reaction>
</comment>
<accession>A0AA96JYP5</accession>
<dbReference type="AlphaFoldDB" id="A0AA96JYP5"/>
<evidence type="ECO:0000256" key="13">
    <source>
        <dbReference type="HAMAP-Rule" id="MF_00184"/>
    </source>
</evidence>
<dbReference type="SUPFAM" id="SSF55681">
    <property type="entry name" value="Class II aaRS and biotin synthetases"/>
    <property type="match status" value="1"/>
</dbReference>
<evidence type="ECO:0000256" key="2">
    <source>
        <dbReference type="ARBA" id="ARBA00022490"/>
    </source>
</evidence>
<comment type="similarity">
    <text evidence="1 13">Belongs to the class-II aminoacyl-tRNA synthetase family.</text>
</comment>
<dbReference type="InterPro" id="IPR006195">
    <property type="entry name" value="aa-tRNA-synth_II"/>
</dbReference>
<sequence>MFDSPEGKEIYRHSSTHIMAQAVKECFPSAQLTIGPAIEEGFFYDFAFERPFTPEDLEKIEAKALEIIKRNLSVSRREFSKEEAIEFFKNRGEFYKVELIQGFPDGEPVSAYTQGDFVDLCRGPHLPATGYVKAFKLLNSAGAYWRGDERNPMLQRLYGTSFPSKEALQAHLDNLEEIKRRDHRKLGKDLDLFSIQDETGPGLILWHPKGAQIRLLIENFWREQHLANQYELVYSPHVARLDLWKTSGHVDFYKENMFASMPVESSEYQLKPMNCPFHIMVYKSHLRSYRDLPIRYGELGTVYRYERSGVLHGLMRVRGFTQDDAHLFCRPDQLGEEVQKVLKFITSMLGTFGFTEFKMFLSTRPEKAVGTIEQWDQATLALETALKNGGYAYQEDPGEGVFYGPKIDVKIQDALGRSWQCSTVQIDFNNPERFGLTYVGDDGKTHQPIMIHRALLGSIERFFGILLEHFGGAFPAWLAPVQVTVLPISEKHQEYAQEVEKNLRQEGCRVGLDLRNEKIGLKIREAEKAKIPFMIIVGDREAEAKMVAVRQRNGKNLGTMPIIDLVTLIREDMPEAVRKGSLLFE</sequence>
<protein>
    <recommendedName>
        <fullName evidence="13">Threonine--tRNA ligase</fullName>
        <ecNumber evidence="13">6.1.1.3</ecNumber>
    </recommendedName>
    <alternativeName>
        <fullName evidence="13">Threonyl-tRNA synthetase</fullName>
        <shortName evidence="13">ThrRS</shortName>
    </alternativeName>
</protein>
<comment type="subcellular location">
    <subcellularLocation>
        <location evidence="13">Cytoplasm</location>
    </subcellularLocation>
</comment>
<comment type="caution">
    <text evidence="13">Lacks conserved residue(s) required for the propagation of feature annotation.</text>
</comment>
<dbReference type="InterPro" id="IPR004154">
    <property type="entry name" value="Anticodon-bd"/>
</dbReference>